<keyword evidence="2" id="KW-0964">Secreted</keyword>
<name>A0ABY4DYX4_9NEIS</name>
<dbReference type="EMBL" id="CP091511">
    <property type="protein sequence ID" value="UOO88204.1"/>
    <property type="molecule type" value="Genomic_DNA"/>
</dbReference>
<protein>
    <submittedName>
        <fullName evidence="3">Calcium-binding protein</fullName>
    </submittedName>
</protein>
<dbReference type="RefSeq" id="WP_058356365.1">
    <property type="nucleotide sequence ID" value="NZ_CABKVG010000009.1"/>
</dbReference>
<dbReference type="InterPro" id="IPR018511">
    <property type="entry name" value="Hemolysin-typ_Ca-bd_CS"/>
</dbReference>
<evidence type="ECO:0000256" key="1">
    <source>
        <dbReference type="ARBA" id="ARBA00004613"/>
    </source>
</evidence>
<evidence type="ECO:0000256" key="2">
    <source>
        <dbReference type="ARBA" id="ARBA00022525"/>
    </source>
</evidence>
<accession>A0ABY4DYX4</accession>
<dbReference type="PANTHER" id="PTHR38340">
    <property type="entry name" value="S-LAYER PROTEIN"/>
    <property type="match status" value="1"/>
</dbReference>
<dbReference type="PRINTS" id="PR00313">
    <property type="entry name" value="CABNDNGRPT"/>
</dbReference>
<dbReference type="Proteomes" id="UP000832011">
    <property type="component" value="Chromosome"/>
</dbReference>
<dbReference type="Gene3D" id="2.150.10.10">
    <property type="entry name" value="Serralysin-like metalloprotease, C-terminal"/>
    <property type="match status" value="5"/>
</dbReference>
<sequence>MAINYINGSSASETLNGTVGNDVIRAGTGDDVIFGGAGNDGINGDAGNDTINGGEGNDVLYGGAGNDIDRYIFSVGHGKDTVIDTDDNTAKDTLVFLNINSTAAIFNRVGNDLRIWGYGGVNDEVLVHQYFDTSAFASNKVFQFADKTLTSVSLIIKGTNANDVLNGSASAETIYGLDGNDLISAGAGNDSILGGNGNDEIKGEAGNDIINGGVGDDLLYGGTGNDIDRYIFAKGHGRDTVIDTDDTTAKDSLEFLNMNSTTAIFRRIGNDLLISGYGNAGDEVLVRQYFDAEMPNLNMVFKFADKVLTTVPLTITGTSGNDLLSGTASAETIGGLAGNDILRGGGGNDTILGGLGSDGINGDAGNDILDGGIGADSLYGGTGDDADTYLFAQGHGKDSVTDTDDTLSYDSLVFAGANSSNAVFDRVGNDLRVFAYGNTTDQVLVKQYFDVNTSASHKSFSFDNGMQYLVFSGETQTKILDIVQLSSEQNSSINFYDAVSNTVEFIREGNDLLVKAVGSSMSKVLLQNYFFNSNSELVSFKFQDKNITYDDLIFGNTRLIWNGTAASDELYNNNAAIKNWTINGLAGDDNIWAESLGGVILNGGDGDDTLSISYGNGDRIIGGAGNDSINVDTSNSTLIGGVGNDYIKASGENNTYIFYNGHGQDVVVDRSGSNTIEMKDVNFADVKFTTSWGSLTMYGYNGTDSITFQRDPIYDENPLHYMPAKFIFKDQTVTWAQLSQNLVLHGSDANDQMWMYDGAMYVFGVPVTMYGGNGNDSLAGSSYYNDTLYGEVGNDSLSGWGGDDRLEGGAGNDSLGGGAGTDTLIGGTGDDVLNGGDGDDTFYFNLNEGVDNIVASAGNDTVVFAHLLGFQNLFYSRNNLSLTIGIDGGNSVTIDNYNTLFSSTTSGSIVLGDGTTINQAMVNQMIQGMASDGSEIRNAAEWISPTPNNALTIASI</sequence>
<reference evidence="3 4" key="1">
    <citation type="journal article" date="2022" name="Res Sq">
        <title>Evolution of multicellular longitudinally dividing oral cavity symbionts (Neisseriaceae).</title>
        <authorList>
            <person name="Nyongesa S."/>
            <person name="Weber P."/>
            <person name="Bernet E."/>
            <person name="Pullido F."/>
            <person name="Nieckarz M."/>
            <person name="Delaby M."/>
            <person name="Nieves C."/>
            <person name="Viehboeck T."/>
            <person name="Krause N."/>
            <person name="Rivera-Millot A."/>
            <person name="Nakamura A."/>
            <person name="Vischer N."/>
            <person name="VanNieuwenhze M."/>
            <person name="Brun Y."/>
            <person name="Cava F."/>
            <person name="Bulgheresi S."/>
            <person name="Veyrier F."/>
        </authorList>
    </citation>
    <scope>NUCLEOTIDE SEQUENCE [LARGE SCALE GENOMIC DNA]</scope>
    <source>
        <strain evidence="3 4">SN4</strain>
    </source>
</reference>
<dbReference type="InterPro" id="IPR001343">
    <property type="entry name" value="Hemolysn_Ca-bd"/>
</dbReference>
<dbReference type="InterPro" id="IPR050557">
    <property type="entry name" value="RTX_toxin/Mannuronan_C5-epim"/>
</dbReference>
<dbReference type="InterPro" id="IPR011049">
    <property type="entry name" value="Serralysin-like_metalloprot_C"/>
</dbReference>
<dbReference type="SUPFAM" id="SSF51120">
    <property type="entry name" value="beta-Roll"/>
    <property type="match status" value="5"/>
</dbReference>
<dbReference type="PROSITE" id="PS00330">
    <property type="entry name" value="HEMOLYSIN_CALCIUM"/>
    <property type="match status" value="9"/>
</dbReference>
<keyword evidence="4" id="KW-1185">Reference proteome</keyword>
<organism evidence="3 4">
    <name type="scientific">Vitreoscilla massiliensis</name>
    <dbReference type="NCBI Taxonomy" id="1689272"/>
    <lineage>
        <taxon>Bacteria</taxon>
        <taxon>Pseudomonadati</taxon>
        <taxon>Pseudomonadota</taxon>
        <taxon>Betaproteobacteria</taxon>
        <taxon>Neisseriales</taxon>
        <taxon>Neisseriaceae</taxon>
        <taxon>Vitreoscilla</taxon>
    </lineage>
</organism>
<gene>
    <name evidence="3" type="ORF">LVJ82_11980</name>
</gene>
<dbReference type="Pfam" id="PF00353">
    <property type="entry name" value="HemolysinCabind"/>
    <property type="match status" value="10"/>
</dbReference>
<evidence type="ECO:0000313" key="3">
    <source>
        <dbReference type="EMBL" id="UOO88204.1"/>
    </source>
</evidence>
<proteinExistence type="predicted"/>
<comment type="subcellular location">
    <subcellularLocation>
        <location evidence="1">Secreted</location>
    </subcellularLocation>
</comment>
<evidence type="ECO:0000313" key="4">
    <source>
        <dbReference type="Proteomes" id="UP000832011"/>
    </source>
</evidence>
<dbReference type="PANTHER" id="PTHR38340:SF1">
    <property type="entry name" value="S-LAYER PROTEIN"/>
    <property type="match status" value="1"/>
</dbReference>